<proteinExistence type="predicted"/>
<dbReference type="InterPro" id="IPR000644">
    <property type="entry name" value="CBS_dom"/>
</dbReference>
<dbReference type="AlphaFoldDB" id="A0AAD8MG92"/>
<dbReference type="Gene3D" id="3.10.580.10">
    <property type="entry name" value="CBS-domain"/>
    <property type="match status" value="1"/>
</dbReference>
<accession>A0AAD8MG92</accession>
<dbReference type="EMBL" id="JAUIZM010000008">
    <property type="protein sequence ID" value="KAK1371704.1"/>
    <property type="molecule type" value="Genomic_DNA"/>
</dbReference>
<dbReference type="Proteomes" id="UP001237642">
    <property type="component" value="Unassembled WGS sequence"/>
</dbReference>
<dbReference type="SUPFAM" id="SSF54631">
    <property type="entry name" value="CBS-domain pair"/>
    <property type="match status" value="1"/>
</dbReference>
<gene>
    <name evidence="3" type="ORF">POM88_037796</name>
</gene>
<comment type="caution">
    <text evidence="3">The sequence shown here is derived from an EMBL/GenBank/DDBJ whole genome shotgun (WGS) entry which is preliminary data.</text>
</comment>
<evidence type="ECO:0000256" key="1">
    <source>
        <dbReference type="PROSITE-ProRule" id="PRU00703"/>
    </source>
</evidence>
<protein>
    <recommendedName>
        <fullName evidence="2">CBS domain-containing protein</fullName>
    </recommendedName>
</protein>
<dbReference type="PROSITE" id="PS51371">
    <property type="entry name" value="CBS"/>
    <property type="match status" value="1"/>
</dbReference>
<name>A0AAD8MG92_9APIA</name>
<keyword evidence="1" id="KW-0129">CBS domain</keyword>
<dbReference type="InterPro" id="IPR046342">
    <property type="entry name" value="CBS_dom_sf"/>
</dbReference>
<evidence type="ECO:0000313" key="4">
    <source>
        <dbReference type="Proteomes" id="UP001237642"/>
    </source>
</evidence>
<sequence length="100" mass="11370">MFVTVIAYPNDMILYAEELKLENVELILEDFDYLQLPCALKEVIEINSDTSVAEAVKIMAQHNILSVPVVDVHAPEDATWIVRYLGIIEYAGIVVWILHQ</sequence>
<evidence type="ECO:0000259" key="2">
    <source>
        <dbReference type="PROSITE" id="PS51371"/>
    </source>
</evidence>
<reference evidence="3" key="1">
    <citation type="submission" date="2023-02" db="EMBL/GenBank/DDBJ databases">
        <title>Genome of toxic invasive species Heracleum sosnowskyi carries increased number of genes despite the absence of recent whole-genome duplications.</title>
        <authorList>
            <person name="Schelkunov M."/>
            <person name="Shtratnikova V."/>
            <person name="Makarenko M."/>
            <person name="Klepikova A."/>
            <person name="Omelchenko D."/>
            <person name="Novikova G."/>
            <person name="Obukhova E."/>
            <person name="Bogdanov V."/>
            <person name="Penin A."/>
            <person name="Logacheva M."/>
        </authorList>
    </citation>
    <scope>NUCLEOTIDE SEQUENCE</scope>
    <source>
        <strain evidence="3">Hsosn_3</strain>
        <tissue evidence="3">Leaf</tissue>
    </source>
</reference>
<evidence type="ECO:0000313" key="3">
    <source>
        <dbReference type="EMBL" id="KAK1371704.1"/>
    </source>
</evidence>
<organism evidence="3 4">
    <name type="scientific">Heracleum sosnowskyi</name>
    <dbReference type="NCBI Taxonomy" id="360622"/>
    <lineage>
        <taxon>Eukaryota</taxon>
        <taxon>Viridiplantae</taxon>
        <taxon>Streptophyta</taxon>
        <taxon>Embryophyta</taxon>
        <taxon>Tracheophyta</taxon>
        <taxon>Spermatophyta</taxon>
        <taxon>Magnoliopsida</taxon>
        <taxon>eudicotyledons</taxon>
        <taxon>Gunneridae</taxon>
        <taxon>Pentapetalae</taxon>
        <taxon>asterids</taxon>
        <taxon>campanulids</taxon>
        <taxon>Apiales</taxon>
        <taxon>Apiaceae</taxon>
        <taxon>Apioideae</taxon>
        <taxon>apioid superclade</taxon>
        <taxon>Tordylieae</taxon>
        <taxon>Tordyliinae</taxon>
        <taxon>Heracleum</taxon>
    </lineage>
</organism>
<feature type="domain" description="CBS" evidence="2">
    <location>
        <begin position="39"/>
        <end position="100"/>
    </location>
</feature>
<reference evidence="3" key="2">
    <citation type="submission" date="2023-05" db="EMBL/GenBank/DDBJ databases">
        <authorList>
            <person name="Schelkunov M.I."/>
        </authorList>
    </citation>
    <scope>NUCLEOTIDE SEQUENCE</scope>
    <source>
        <strain evidence="3">Hsosn_3</strain>
        <tissue evidence="3">Leaf</tissue>
    </source>
</reference>
<dbReference type="Pfam" id="PF00571">
    <property type="entry name" value="CBS"/>
    <property type="match status" value="1"/>
</dbReference>
<keyword evidence="4" id="KW-1185">Reference proteome</keyword>